<name>A0ABP5E5D6_9ACTN</name>
<dbReference type="RefSeq" id="WP_344660701.1">
    <property type="nucleotide sequence ID" value="NZ_BAAAQM010000043.1"/>
</dbReference>
<comment type="caution">
    <text evidence="1">The sequence shown here is derived from an EMBL/GenBank/DDBJ whole genome shotgun (WGS) entry which is preliminary data.</text>
</comment>
<keyword evidence="2" id="KW-1185">Reference proteome</keyword>
<dbReference type="EMBL" id="BAAAQM010000043">
    <property type="protein sequence ID" value="GAA1990447.1"/>
    <property type="molecule type" value="Genomic_DNA"/>
</dbReference>
<protein>
    <submittedName>
        <fullName evidence="1">DUF4262 domain-containing protein</fullName>
    </submittedName>
</protein>
<dbReference type="Proteomes" id="UP001499854">
    <property type="component" value="Unassembled WGS sequence"/>
</dbReference>
<sequence>MPIEVPDCHCVLCQELTELDWRTRTTADTVIEHGWQVLMVPADDAGPGWAYTIGLWHKHGLPELAMFGLDARVMHQLLNDLAKAAVNGEPAAADQERHGIVKGYPVVLKSVDYRWYEAFFGTAIGFYRRPPFDFLQVVWPSRDGAFPWQPGGDDLLNRQPRLWLHPDEHPVGVWTQDL</sequence>
<proteinExistence type="predicted"/>
<evidence type="ECO:0000313" key="1">
    <source>
        <dbReference type="EMBL" id="GAA1990447.1"/>
    </source>
</evidence>
<accession>A0ABP5E5D6</accession>
<reference evidence="2" key="1">
    <citation type="journal article" date="2019" name="Int. J. Syst. Evol. Microbiol.">
        <title>The Global Catalogue of Microorganisms (GCM) 10K type strain sequencing project: providing services to taxonomists for standard genome sequencing and annotation.</title>
        <authorList>
            <consortium name="The Broad Institute Genomics Platform"/>
            <consortium name="The Broad Institute Genome Sequencing Center for Infectious Disease"/>
            <person name="Wu L."/>
            <person name="Ma J."/>
        </authorList>
    </citation>
    <scope>NUCLEOTIDE SEQUENCE [LARGE SCALE GENOMIC DNA]</scope>
    <source>
        <strain evidence="2">JCM 16013</strain>
    </source>
</reference>
<dbReference type="InterPro" id="IPR025358">
    <property type="entry name" value="DUF4262"/>
</dbReference>
<evidence type="ECO:0000313" key="2">
    <source>
        <dbReference type="Proteomes" id="UP001499854"/>
    </source>
</evidence>
<gene>
    <name evidence="1" type="ORF">GCM10009838_62050</name>
</gene>
<organism evidence="1 2">
    <name type="scientific">Catenulispora subtropica</name>
    <dbReference type="NCBI Taxonomy" id="450798"/>
    <lineage>
        <taxon>Bacteria</taxon>
        <taxon>Bacillati</taxon>
        <taxon>Actinomycetota</taxon>
        <taxon>Actinomycetes</taxon>
        <taxon>Catenulisporales</taxon>
        <taxon>Catenulisporaceae</taxon>
        <taxon>Catenulispora</taxon>
    </lineage>
</organism>
<dbReference type="Pfam" id="PF14081">
    <property type="entry name" value="DUF4262"/>
    <property type="match status" value="1"/>
</dbReference>